<feature type="compositionally biased region" description="Basic and acidic residues" evidence="1">
    <location>
        <begin position="186"/>
        <end position="196"/>
    </location>
</feature>
<dbReference type="OrthoDB" id="3201263at2759"/>
<evidence type="ECO:0000313" key="4">
    <source>
        <dbReference type="Proteomes" id="UP000663850"/>
    </source>
</evidence>
<evidence type="ECO:0000256" key="2">
    <source>
        <dbReference type="SAM" id="Phobius"/>
    </source>
</evidence>
<feature type="non-terminal residue" evidence="3">
    <location>
        <position position="1"/>
    </location>
</feature>
<evidence type="ECO:0000256" key="1">
    <source>
        <dbReference type="SAM" id="MobiDB-lite"/>
    </source>
</evidence>
<feature type="transmembrane region" description="Helical" evidence="2">
    <location>
        <begin position="37"/>
        <end position="55"/>
    </location>
</feature>
<protein>
    <submittedName>
        <fullName evidence="3">Uncharacterized protein</fullName>
    </submittedName>
</protein>
<keyword evidence="2" id="KW-1133">Transmembrane helix</keyword>
<evidence type="ECO:0000313" key="3">
    <source>
        <dbReference type="EMBL" id="CAE6412839.1"/>
    </source>
</evidence>
<keyword evidence="2" id="KW-0812">Transmembrane</keyword>
<comment type="caution">
    <text evidence="3">The sequence shown here is derived from an EMBL/GenBank/DDBJ whole genome shotgun (WGS) entry which is preliminary data.</text>
</comment>
<keyword evidence="2" id="KW-0472">Membrane</keyword>
<reference evidence="3" key="1">
    <citation type="submission" date="2021-01" db="EMBL/GenBank/DDBJ databases">
        <authorList>
            <person name="Kaushik A."/>
        </authorList>
    </citation>
    <scope>NUCLEOTIDE SEQUENCE</scope>
    <source>
        <strain evidence="3">Type strain: AG8-Rh-89/</strain>
    </source>
</reference>
<name>A0A8H2X0C7_9AGAM</name>
<feature type="compositionally biased region" description="Polar residues" evidence="1">
    <location>
        <begin position="173"/>
        <end position="184"/>
    </location>
</feature>
<dbReference type="Proteomes" id="UP000663850">
    <property type="component" value="Unassembled WGS sequence"/>
</dbReference>
<accession>A0A8H2X0C7</accession>
<organism evidence="3 4">
    <name type="scientific">Rhizoctonia solani</name>
    <dbReference type="NCBI Taxonomy" id="456999"/>
    <lineage>
        <taxon>Eukaryota</taxon>
        <taxon>Fungi</taxon>
        <taxon>Dikarya</taxon>
        <taxon>Basidiomycota</taxon>
        <taxon>Agaricomycotina</taxon>
        <taxon>Agaricomycetes</taxon>
        <taxon>Cantharellales</taxon>
        <taxon>Ceratobasidiaceae</taxon>
        <taxon>Rhizoctonia</taxon>
    </lineage>
</organism>
<feature type="region of interest" description="Disordered" evidence="1">
    <location>
        <begin position="173"/>
        <end position="207"/>
    </location>
</feature>
<gene>
    <name evidence="3" type="ORF">RDB_LOCUS2686</name>
</gene>
<dbReference type="EMBL" id="CAJMWZ010000182">
    <property type="protein sequence ID" value="CAE6412839.1"/>
    <property type="molecule type" value="Genomic_DNA"/>
</dbReference>
<sequence>ESVLETSIAILFTSTIFLVAALSQAKAGNVSELDSYILHSLSFAPVLMVALRFLAALEYEGSNLRSRQQFGHRYYLTRATGSTLSITYIILWCVWFRVAYSHRMGSSEDPPDTECSPSENFVIVTMNFKHEKAGREDIDLVEFYLTAVLSGLLFLVDLRQLYLSISQTMWNKSNQESTDQSGDESNNDRNQDNDNKSDEDDGTEGQKGGIHIVEARKLTVTAAPFHRFLVKIIFGVLAVYQLGKILGIEKTIAANNVPTESNTWSFGQITAFSAAMMQATYSLYSCILKWQTGKGRGKATGNESRVEPDGGPQEVVIAECCRSLIGNDLQPEAEKEKDGGNERV</sequence>
<feature type="transmembrane region" description="Helical" evidence="2">
    <location>
        <begin position="75"/>
        <end position="98"/>
    </location>
</feature>
<proteinExistence type="predicted"/>
<dbReference type="AlphaFoldDB" id="A0A8H2X0C7"/>